<comment type="caution">
    <text evidence="1">The sequence shown here is derived from an EMBL/GenBank/DDBJ whole genome shotgun (WGS) entry which is preliminary data.</text>
</comment>
<dbReference type="EMBL" id="PRDW01000012">
    <property type="protein sequence ID" value="PPB82830.1"/>
    <property type="molecule type" value="Genomic_DNA"/>
</dbReference>
<evidence type="ECO:0000313" key="2">
    <source>
        <dbReference type="Proteomes" id="UP000243096"/>
    </source>
</evidence>
<dbReference type="InterPro" id="IPR011006">
    <property type="entry name" value="CheY-like_superfamily"/>
</dbReference>
<dbReference type="AlphaFoldDB" id="A0A2P5K808"/>
<keyword evidence="2" id="KW-1185">Reference proteome</keyword>
<dbReference type="Gene3D" id="3.40.50.2300">
    <property type="match status" value="1"/>
</dbReference>
<name>A0A2P5K808_9BURK</name>
<reference evidence="1 2" key="1">
    <citation type="submission" date="2018-01" db="EMBL/GenBank/DDBJ databases">
        <title>Genomic Encyclopedia of Type Strains, Phase III (KMG-III): the genomes of soil and plant-associated and newly described type strains.</title>
        <authorList>
            <person name="Whitman W."/>
        </authorList>
    </citation>
    <scope>NUCLEOTIDE SEQUENCE [LARGE SCALE GENOMIC DNA]</scope>
    <source>
        <strain evidence="1 2">HKI456</strain>
    </source>
</reference>
<evidence type="ECO:0000313" key="1">
    <source>
        <dbReference type="EMBL" id="PPB82830.1"/>
    </source>
</evidence>
<sequence length="102" mass="11578">MEDIPLKHKVLLIEDDDQLAQLVREILDSDKFLVHGVRRGNVALDALRGIEFGTLDRSVNSNISPLRRRFADATSAPRKIKTIWDAATYSARSRGRSQCFVR</sequence>
<proteinExistence type="predicted"/>
<accession>A0A2P5K808</accession>
<dbReference type="SUPFAM" id="SSF52172">
    <property type="entry name" value="CheY-like"/>
    <property type="match status" value="1"/>
</dbReference>
<dbReference type="Proteomes" id="UP000243096">
    <property type="component" value="Unassembled WGS sequence"/>
</dbReference>
<organism evidence="1 2">
    <name type="scientific">Mycetohabitans endofungorum</name>
    <dbReference type="NCBI Taxonomy" id="417203"/>
    <lineage>
        <taxon>Bacteria</taxon>
        <taxon>Pseudomonadati</taxon>
        <taxon>Pseudomonadota</taxon>
        <taxon>Betaproteobacteria</taxon>
        <taxon>Burkholderiales</taxon>
        <taxon>Burkholderiaceae</taxon>
        <taxon>Mycetohabitans</taxon>
    </lineage>
</organism>
<protein>
    <submittedName>
        <fullName evidence="1">Transcriptional regulator</fullName>
    </submittedName>
</protein>
<gene>
    <name evidence="1" type="ORF">B0O95_1127</name>
</gene>